<name>A0A5J6G442_STRKN</name>
<dbReference type="EMBL" id="CP023699">
    <property type="protein sequence ID" value="QEU89677.1"/>
    <property type="molecule type" value="Genomic_DNA"/>
</dbReference>
<evidence type="ECO:0000256" key="1">
    <source>
        <dbReference type="SAM" id="MobiDB-lite"/>
    </source>
</evidence>
<sequence>MALADLDGDGCDELAVLTQDFPGRGATGTYWIVPGSPRGPVPSRAERLDASRIGRG</sequence>
<accession>A0A5J6G442</accession>
<dbReference type="KEGG" id="ska:CP970_00695"/>
<dbReference type="AlphaFoldDB" id="A0A5J6G442"/>
<protein>
    <recommendedName>
        <fullName evidence="4">VCBS repeat-containing protein</fullName>
    </recommendedName>
</protein>
<dbReference type="SUPFAM" id="SSF69318">
    <property type="entry name" value="Integrin alpha N-terminal domain"/>
    <property type="match status" value="1"/>
</dbReference>
<gene>
    <name evidence="2" type="ORF">CP970_00695</name>
</gene>
<proteinExistence type="predicted"/>
<dbReference type="Gene3D" id="2.130.10.130">
    <property type="entry name" value="Integrin alpha, N-terminal"/>
    <property type="match status" value="1"/>
</dbReference>
<dbReference type="Proteomes" id="UP000325529">
    <property type="component" value="Chromosome"/>
</dbReference>
<dbReference type="InterPro" id="IPR028994">
    <property type="entry name" value="Integrin_alpha_N"/>
</dbReference>
<feature type="region of interest" description="Disordered" evidence="1">
    <location>
        <begin position="32"/>
        <end position="56"/>
    </location>
</feature>
<evidence type="ECO:0000313" key="3">
    <source>
        <dbReference type="Proteomes" id="UP000325529"/>
    </source>
</evidence>
<dbReference type="RefSeq" id="WP_079043173.1">
    <property type="nucleotide sequence ID" value="NZ_CP023699.1"/>
</dbReference>
<reference evidence="2 3" key="1">
    <citation type="submission" date="2017-09" db="EMBL/GenBank/DDBJ databases">
        <authorList>
            <person name="Lee N."/>
            <person name="Cho B.-K."/>
        </authorList>
    </citation>
    <scope>NUCLEOTIDE SEQUENCE [LARGE SCALE GENOMIC DNA]</scope>
    <source>
        <strain evidence="2 3">ATCC 12853</strain>
    </source>
</reference>
<evidence type="ECO:0008006" key="4">
    <source>
        <dbReference type="Google" id="ProtNLM"/>
    </source>
</evidence>
<feature type="compositionally biased region" description="Basic and acidic residues" evidence="1">
    <location>
        <begin position="44"/>
        <end position="56"/>
    </location>
</feature>
<keyword evidence="3" id="KW-1185">Reference proteome</keyword>
<organism evidence="2 3">
    <name type="scientific">Streptomyces kanamyceticus</name>
    <dbReference type="NCBI Taxonomy" id="1967"/>
    <lineage>
        <taxon>Bacteria</taxon>
        <taxon>Bacillati</taxon>
        <taxon>Actinomycetota</taxon>
        <taxon>Actinomycetes</taxon>
        <taxon>Kitasatosporales</taxon>
        <taxon>Streptomycetaceae</taxon>
        <taxon>Streptomyces</taxon>
    </lineage>
</organism>
<evidence type="ECO:0000313" key="2">
    <source>
        <dbReference type="EMBL" id="QEU89677.1"/>
    </source>
</evidence>